<accession>A0A1A9HY22</accession>
<name>A0A1A9HY22_9BACT</name>
<dbReference type="AlphaFoldDB" id="A0A1A9HY22"/>
<sequence>MNLISVSELINTLSAAEKRQFKLMAQKQQKEKVYLYLFDLVAASGNTAIVKAAFKKAYPSSSLDISARYLHKLLCDMLVRNQLKNDASLHLIQGLMKAKLLRQRNLTNQAIKQTRQLLSGYGTIDDLLLKYLLKREELNYLSEVQFKNISEKQLIAEQQIARDLLKNIRNLQEHYALYELLKYRLIRSAPRGKPGHPGCFNDLLLEELAIINSRAKQNPESQKLHLLFQSFYFTYTGNYPAALKTFYLLNSLFEKNKALLQHPPLDYFDTLDGLLENLKAVHQYDHMPYFINKLSLLENKKYPAYFNYLIKKTVLLFELEILIIKGEWLKAYGSIQATPVWVRNEFPSVQPQKQLLLLFYYSLICYKNQQPGKAKKILTPVITSRQDHNIFYNVCRCFNIVLHYESNDMEYLDYEIRSYKRFTAARQSPIPNIEKLLFKTIALRPWLQTAFRNRQQLKKLTAIITTLQQNPVENSLLKYFNFMEWAIAKFEQ</sequence>
<dbReference type="EMBL" id="CP015772">
    <property type="protein sequence ID" value="ANH80287.1"/>
    <property type="molecule type" value="Genomic_DNA"/>
</dbReference>
<organism evidence="1 2">
    <name type="scientific">Niabella ginsenosidivorans</name>
    <dbReference type="NCBI Taxonomy" id="1176587"/>
    <lineage>
        <taxon>Bacteria</taxon>
        <taxon>Pseudomonadati</taxon>
        <taxon>Bacteroidota</taxon>
        <taxon>Chitinophagia</taxon>
        <taxon>Chitinophagales</taxon>
        <taxon>Chitinophagaceae</taxon>
        <taxon>Niabella</taxon>
    </lineage>
</organism>
<evidence type="ECO:0000313" key="1">
    <source>
        <dbReference type="EMBL" id="ANH80287.1"/>
    </source>
</evidence>
<reference evidence="1 2" key="1">
    <citation type="submission" date="2016-05" db="EMBL/GenBank/DDBJ databases">
        <title>Niabella ginsenosidivorans BS26 whole genome sequencing.</title>
        <authorList>
            <person name="Im W.T."/>
            <person name="Siddiqi M.Z."/>
        </authorList>
    </citation>
    <scope>NUCLEOTIDE SEQUENCE [LARGE SCALE GENOMIC DNA]</scope>
    <source>
        <strain evidence="1 2">BS26</strain>
    </source>
</reference>
<dbReference type="KEGG" id="nia:A8C56_04205"/>
<dbReference type="OrthoDB" id="714416at2"/>
<evidence type="ECO:0000313" key="2">
    <source>
        <dbReference type="Proteomes" id="UP000077667"/>
    </source>
</evidence>
<gene>
    <name evidence="1" type="ORF">A8C56_04205</name>
</gene>
<dbReference type="Proteomes" id="UP000077667">
    <property type="component" value="Chromosome"/>
</dbReference>
<protein>
    <submittedName>
        <fullName evidence="1">Uncharacterized protein</fullName>
    </submittedName>
</protein>
<keyword evidence="2" id="KW-1185">Reference proteome</keyword>
<proteinExistence type="predicted"/>
<dbReference type="RefSeq" id="WP_067752456.1">
    <property type="nucleotide sequence ID" value="NZ_CP015772.1"/>
</dbReference>